<name>A0A4U5MIS4_STECR</name>
<keyword evidence="3" id="KW-1185">Reference proteome</keyword>
<reference evidence="2 3" key="2">
    <citation type="journal article" date="2019" name="G3 (Bethesda)">
        <title>Hybrid Assembly of the Genome of the Entomopathogenic Nematode Steinernema carpocapsae Identifies the X-Chromosome.</title>
        <authorList>
            <person name="Serra L."/>
            <person name="Macchietto M."/>
            <person name="Macias-Munoz A."/>
            <person name="McGill C.J."/>
            <person name="Rodriguez I.M."/>
            <person name="Rodriguez B."/>
            <person name="Murad R."/>
            <person name="Mortazavi A."/>
        </authorList>
    </citation>
    <scope>NUCLEOTIDE SEQUENCE [LARGE SCALE GENOMIC DNA]</scope>
    <source>
        <strain evidence="2 3">ALL</strain>
    </source>
</reference>
<evidence type="ECO:0000313" key="2">
    <source>
        <dbReference type="EMBL" id="TKR69258.1"/>
    </source>
</evidence>
<dbReference type="AlphaFoldDB" id="A0A4U5MIS4"/>
<keyword evidence="1" id="KW-0812">Transmembrane</keyword>
<keyword evidence="1" id="KW-1133">Transmembrane helix</keyword>
<dbReference type="EMBL" id="AZBU02000007">
    <property type="protein sequence ID" value="TKR69258.1"/>
    <property type="molecule type" value="Genomic_DNA"/>
</dbReference>
<keyword evidence="1" id="KW-0472">Membrane</keyword>
<protein>
    <submittedName>
        <fullName evidence="2">Uncharacterized protein</fullName>
    </submittedName>
</protein>
<dbReference type="Proteomes" id="UP000298663">
    <property type="component" value="Unassembled WGS sequence"/>
</dbReference>
<evidence type="ECO:0000256" key="1">
    <source>
        <dbReference type="SAM" id="Phobius"/>
    </source>
</evidence>
<accession>A0A4U5MIS4</accession>
<evidence type="ECO:0000313" key="3">
    <source>
        <dbReference type="Proteomes" id="UP000298663"/>
    </source>
</evidence>
<sequence length="99" mass="11152">MSLTETLQLVTSELTAKTLLLQDINDTITVVADALLLVNIGLVVGGAALCIVLFYFCSRKPNDSRLRDFKHDKVKRIVTERRRLASVASRRLQQPQEQQ</sequence>
<proteinExistence type="predicted"/>
<gene>
    <name evidence="2" type="ORF">L596_021439</name>
</gene>
<comment type="caution">
    <text evidence="2">The sequence shown here is derived from an EMBL/GenBank/DDBJ whole genome shotgun (WGS) entry which is preliminary data.</text>
</comment>
<reference evidence="2 3" key="1">
    <citation type="journal article" date="2015" name="Genome Biol.">
        <title>Comparative genomics of Steinernema reveals deeply conserved gene regulatory networks.</title>
        <authorList>
            <person name="Dillman A.R."/>
            <person name="Macchietto M."/>
            <person name="Porter C.F."/>
            <person name="Rogers A."/>
            <person name="Williams B."/>
            <person name="Antoshechkin I."/>
            <person name="Lee M.M."/>
            <person name="Goodwin Z."/>
            <person name="Lu X."/>
            <person name="Lewis E.E."/>
            <person name="Goodrich-Blair H."/>
            <person name="Stock S.P."/>
            <person name="Adams B.J."/>
            <person name="Sternberg P.W."/>
            <person name="Mortazavi A."/>
        </authorList>
    </citation>
    <scope>NUCLEOTIDE SEQUENCE [LARGE SCALE GENOMIC DNA]</scope>
    <source>
        <strain evidence="2 3">ALL</strain>
    </source>
</reference>
<organism evidence="2 3">
    <name type="scientific">Steinernema carpocapsae</name>
    <name type="common">Entomopathogenic nematode</name>
    <dbReference type="NCBI Taxonomy" id="34508"/>
    <lineage>
        <taxon>Eukaryota</taxon>
        <taxon>Metazoa</taxon>
        <taxon>Ecdysozoa</taxon>
        <taxon>Nematoda</taxon>
        <taxon>Chromadorea</taxon>
        <taxon>Rhabditida</taxon>
        <taxon>Tylenchina</taxon>
        <taxon>Panagrolaimomorpha</taxon>
        <taxon>Strongyloidoidea</taxon>
        <taxon>Steinernematidae</taxon>
        <taxon>Steinernema</taxon>
    </lineage>
</organism>
<feature type="transmembrane region" description="Helical" evidence="1">
    <location>
        <begin position="34"/>
        <end position="57"/>
    </location>
</feature>